<keyword evidence="3" id="KW-1185">Reference proteome</keyword>
<dbReference type="PANTHER" id="PTHR12526">
    <property type="entry name" value="GLYCOSYLTRANSFERASE"/>
    <property type="match status" value="1"/>
</dbReference>
<evidence type="ECO:0000259" key="1">
    <source>
        <dbReference type="Pfam" id="PF00534"/>
    </source>
</evidence>
<evidence type="ECO:0000313" key="2">
    <source>
        <dbReference type="EMBL" id="MBC5672784.1"/>
    </source>
</evidence>
<dbReference type="EMBL" id="JACOOU010000004">
    <property type="protein sequence ID" value="MBC5672784.1"/>
    <property type="molecule type" value="Genomic_DNA"/>
</dbReference>
<dbReference type="Gene3D" id="3.40.50.2000">
    <property type="entry name" value="Glycogen Phosphorylase B"/>
    <property type="match status" value="2"/>
</dbReference>
<dbReference type="Pfam" id="PF00534">
    <property type="entry name" value="Glycos_transf_1"/>
    <property type="match status" value="1"/>
</dbReference>
<name>A0ABR7FC40_9FIRM</name>
<dbReference type="InterPro" id="IPR001296">
    <property type="entry name" value="Glyco_trans_1"/>
</dbReference>
<organism evidence="2 3">
    <name type="scientific">Blautia celeris</name>
    <dbReference type="NCBI Taxonomy" id="2763026"/>
    <lineage>
        <taxon>Bacteria</taxon>
        <taxon>Bacillati</taxon>
        <taxon>Bacillota</taxon>
        <taxon>Clostridia</taxon>
        <taxon>Lachnospirales</taxon>
        <taxon>Lachnospiraceae</taxon>
        <taxon>Blautia</taxon>
    </lineage>
</organism>
<dbReference type="Proteomes" id="UP000654573">
    <property type="component" value="Unassembled WGS sequence"/>
</dbReference>
<protein>
    <submittedName>
        <fullName evidence="2">Glycosyltransferase family 4 protein</fullName>
    </submittedName>
</protein>
<feature type="domain" description="Glycosyl transferase family 1" evidence="1">
    <location>
        <begin position="224"/>
        <end position="382"/>
    </location>
</feature>
<reference evidence="2 3" key="1">
    <citation type="submission" date="2020-08" db="EMBL/GenBank/DDBJ databases">
        <title>Genome public.</title>
        <authorList>
            <person name="Liu C."/>
            <person name="Sun Q."/>
        </authorList>
    </citation>
    <scope>NUCLEOTIDE SEQUENCE [LARGE SCALE GENOMIC DNA]</scope>
    <source>
        <strain evidence="2 3">NSJ-34</strain>
    </source>
</reference>
<evidence type="ECO:0000313" key="3">
    <source>
        <dbReference type="Proteomes" id="UP000654573"/>
    </source>
</evidence>
<gene>
    <name evidence="2" type="ORF">H8S76_11060</name>
</gene>
<dbReference type="PANTHER" id="PTHR12526:SF622">
    <property type="entry name" value="GLYCOSYLTRANSFERASE (GROUP I)"/>
    <property type="match status" value="1"/>
</dbReference>
<comment type="caution">
    <text evidence="2">The sequence shown here is derived from an EMBL/GenBank/DDBJ whole genome shotgun (WGS) entry which is preliminary data.</text>
</comment>
<sequence>MKKKIVWIVNEYNFPDAFKSRQTNLCRQLNLHGYDAYIISGSIKNKGGENVLSKGEKYRFVETDEAKGYFINTASYHRSYERVLVALQFQNNIWKLRNELPNPDVIVSDFAGLFGNVFLKWKKKYGTKVIYDILDLWPEGFVDMGYLKKNSPITKVLYNMEHKSYREADGIIFSFQGGRDYIVDKGWSKEKGGDVDTSDIGYLNNGIDLATVDKQKDECVLEDLDLDNNKFKVVYLGSISAFNGLDVLVETAKELQERNVEDVVFLIYGYGNQEERLKKMAQDYNLQNIKFKGVLDKKYAMNLLTRGNLNIFTFANTALLKYGVSPNKLFMYFASGKPVLSMIKPAYDLVESRKCGISVENNPTAVADAIIKMSKLPEEEYRLYCSNARTVAEEYDYGKLVNELIRIIERKR</sequence>
<accession>A0ABR7FC40</accession>
<proteinExistence type="predicted"/>
<dbReference type="CDD" id="cd03794">
    <property type="entry name" value="GT4_WbuB-like"/>
    <property type="match status" value="1"/>
</dbReference>
<dbReference type="RefSeq" id="WP_054353577.1">
    <property type="nucleotide sequence ID" value="NZ_JACOOU010000004.1"/>
</dbReference>
<dbReference type="SUPFAM" id="SSF53756">
    <property type="entry name" value="UDP-Glycosyltransferase/glycogen phosphorylase"/>
    <property type="match status" value="1"/>
</dbReference>